<dbReference type="AlphaFoldDB" id="A0A6L5JV73"/>
<accession>A0A6L5JV73</accession>
<dbReference type="EMBL" id="WIXJ01000003">
    <property type="protein sequence ID" value="MQY51287.1"/>
    <property type="molecule type" value="Genomic_DNA"/>
</dbReference>
<organism evidence="1 2">
    <name type="scientific">Rhodocyclus tenuis</name>
    <name type="common">Rhodospirillum tenue</name>
    <dbReference type="NCBI Taxonomy" id="1066"/>
    <lineage>
        <taxon>Bacteria</taxon>
        <taxon>Pseudomonadati</taxon>
        <taxon>Pseudomonadota</taxon>
        <taxon>Betaproteobacteria</taxon>
        <taxon>Rhodocyclales</taxon>
        <taxon>Rhodocyclaceae</taxon>
        <taxon>Rhodocyclus</taxon>
    </lineage>
</organism>
<sequence>MSNEANVPQNPAVLVVPHLRVQNANAISSPMTWGFPSITAFTGLMTALERRLGRDAGIAFFGVGVVCHGFEAQVTDSGYTRAFHLTRNPVLRDGSTAGIVEEGRVHLDLTLVFEVNVDDAHRSEAEAQLLAERVAHELAGMRVAGGSVMPPLPGSARQFRRPLLELRYDDSQEEARSKQFRRLARRCLPGFALVSRDDLLLDRLAKLREEQPEASALDAWLELASWTQRAVQRPPKNGETEPTVEWVSDTRIGWTVPIPVGFAALSPVHPAGSVAGARDKETPFRFVETVWSIGQWISPHRLHRLDDLFWYPTTQPDIAADAEGEIDLYCCRNDYTPPTPARLAEASV</sequence>
<evidence type="ECO:0000313" key="1">
    <source>
        <dbReference type="EMBL" id="MQY51287.1"/>
    </source>
</evidence>
<name>A0A6L5JV73_RHOTE</name>
<comment type="caution">
    <text evidence="1">The sequence shown here is derived from an EMBL/GenBank/DDBJ whole genome shotgun (WGS) entry which is preliminary data.</text>
</comment>
<gene>
    <name evidence="1" type="primary">csy2</name>
    <name evidence="1" type="ORF">GHK24_05805</name>
</gene>
<dbReference type="Pfam" id="PF09614">
    <property type="entry name" value="Cas_Csy2"/>
    <property type="match status" value="1"/>
</dbReference>
<evidence type="ECO:0000313" key="2">
    <source>
        <dbReference type="Proteomes" id="UP000480275"/>
    </source>
</evidence>
<dbReference type="InterPro" id="IPR013398">
    <property type="entry name" value="CRISPR-assoc_prot_Csy2"/>
</dbReference>
<dbReference type="Proteomes" id="UP000480275">
    <property type="component" value="Unassembled WGS sequence"/>
</dbReference>
<dbReference type="OrthoDB" id="1550641at2"/>
<dbReference type="NCBIfam" id="TIGR02565">
    <property type="entry name" value="cas_Csy2"/>
    <property type="match status" value="1"/>
</dbReference>
<reference evidence="1 2" key="1">
    <citation type="submission" date="2019-10" db="EMBL/GenBank/DDBJ databases">
        <title>Whole-genome sequence of the purple nonsulfur photosynthetic bacterium Rhodocyclus tenuis.</title>
        <authorList>
            <person name="Kyndt J.A."/>
            <person name="Meyer T.E."/>
        </authorList>
    </citation>
    <scope>NUCLEOTIDE SEQUENCE [LARGE SCALE GENOMIC DNA]</scope>
    <source>
        <strain evidence="1 2">DSM 110</strain>
    </source>
</reference>
<dbReference type="CDD" id="cd09736">
    <property type="entry name" value="Csy2_I-F"/>
    <property type="match status" value="1"/>
</dbReference>
<proteinExistence type="predicted"/>
<protein>
    <submittedName>
        <fullName evidence="1">Type I-F CRISPR-associated protein Csy2</fullName>
    </submittedName>
</protein>